<reference evidence="3 4" key="2">
    <citation type="submission" date="2019-01" db="EMBL/GenBank/DDBJ databases">
        <title>A chromosome length genome reference of the Java medaka (oryzias javanicus).</title>
        <authorList>
            <person name="Herpin A."/>
            <person name="Takehana Y."/>
            <person name="Naruse K."/>
            <person name="Ansai S."/>
            <person name="Kawaguchi M."/>
        </authorList>
    </citation>
    <scope>NUCLEOTIDE SEQUENCE [LARGE SCALE GENOMIC DNA]</scope>
    <source>
        <strain evidence="3">RS831</strain>
        <tissue evidence="3">Whole body</tissue>
    </source>
</reference>
<dbReference type="AlphaFoldDB" id="A0A3S2MKP6"/>
<dbReference type="GO" id="GO:0005634">
    <property type="term" value="C:nucleus"/>
    <property type="evidence" value="ECO:0007669"/>
    <property type="project" value="TreeGrafter"/>
</dbReference>
<feature type="compositionally biased region" description="Polar residues" evidence="1">
    <location>
        <begin position="272"/>
        <end position="291"/>
    </location>
</feature>
<feature type="region of interest" description="Disordered" evidence="1">
    <location>
        <begin position="256"/>
        <end position="291"/>
    </location>
</feature>
<name>A0A3S2MKP6_ORYJA</name>
<dbReference type="GO" id="GO:0005667">
    <property type="term" value="C:transcription regulator complex"/>
    <property type="evidence" value="ECO:0007669"/>
    <property type="project" value="TreeGrafter"/>
</dbReference>
<sequence>MNTCGGQHYTLQCPGWLKILEEEDFPLPAAPLLCSHNGCSWQCLKLRFVIKIYYFPETFCRSNQQPDWSKHSAAPRSLLFHLLLKIGRSPCDWNSVSEEVGLPPDQCRKRWKSLRDRYMRDKRKELEQRNRSEGGPCKRWKYSAVPSFLDPFFSPREMSGNMDASLEDRTMEYDPEAETAAASSAITDFSEPGSPFSEQESLLGPATASSSPSSARAPSSSPGPFAAAGHFSSPGPSTAAGQSAFHCCWIHTIKKKEKKVPGGASEPRQRDPSSSAGRATGSPSSTSYVRY</sequence>
<gene>
    <name evidence="3" type="ORF">OJAV_G00169190</name>
</gene>
<dbReference type="GO" id="GO:0006357">
    <property type="term" value="P:regulation of transcription by RNA polymerase II"/>
    <property type="evidence" value="ECO:0007669"/>
    <property type="project" value="TreeGrafter"/>
</dbReference>
<feature type="compositionally biased region" description="Low complexity" evidence="1">
    <location>
        <begin position="205"/>
        <end position="228"/>
    </location>
</feature>
<protein>
    <recommendedName>
        <fullName evidence="2">MADF domain-containing protein</fullName>
    </recommendedName>
</protein>
<dbReference type="InterPro" id="IPR006578">
    <property type="entry name" value="MADF-dom"/>
</dbReference>
<evidence type="ECO:0000256" key="1">
    <source>
        <dbReference type="SAM" id="MobiDB-lite"/>
    </source>
</evidence>
<dbReference type="Proteomes" id="UP000283210">
    <property type="component" value="Chromosome 17"/>
</dbReference>
<accession>A0A3S2MKP6</accession>
<dbReference type="InterPro" id="IPR039353">
    <property type="entry name" value="TF_Adf1"/>
</dbReference>
<feature type="region of interest" description="Disordered" evidence="1">
    <location>
        <begin position="173"/>
        <end position="241"/>
    </location>
</feature>
<keyword evidence="4" id="KW-1185">Reference proteome</keyword>
<evidence type="ECO:0000259" key="2">
    <source>
        <dbReference type="PROSITE" id="PS51029"/>
    </source>
</evidence>
<dbReference type="PANTHER" id="PTHR12243">
    <property type="entry name" value="MADF DOMAIN TRANSCRIPTION FACTOR"/>
    <property type="match status" value="1"/>
</dbReference>
<dbReference type="OrthoDB" id="5803771at2759"/>
<evidence type="ECO:0000313" key="3">
    <source>
        <dbReference type="EMBL" id="RVE61295.1"/>
    </source>
</evidence>
<proteinExistence type="predicted"/>
<evidence type="ECO:0000313" key="4">
    <source>
        <dbReference type="Proteomes" id="UP000283210"/>
    </source>
</evidence>
<feature type="domain" description="MADF" evidence="2">
    <location>
        <begin position="47"/>
        <end position="154"/>
    </location>
</feature>
<reference evidence="3 4" key="1">
    <citation type="submission" date="2018-11" db="EMBL/GenBank/DDBJ databases">
        <authorList>
            <person name="Lopez-Roques C."/>
            <person name="Donnadieu C."/>
            <person name="Bouchez O."/>
            <person name="Klopp C."/>
            <person name="Cabau C."/>
            <person name="Zahm M."/>
        </authorList>
    </citation>
    <scope>NUCLEOTIDE SEQUENCE [LARGE SCALE GENOMIC DNA]</scope>
    <source>
        <strain evidence="3">RS831</strain>
        <tissue evidence="3">Whole body</tissue>
    </source>
</reference>
<organism evidence="3 4">
    <name type="scientific">Oryzias javanicus</name>
    <name type="common">Javanese ricefish</name>
    <name type="synonym">Aplocheilus javanicus</name>
    <dbReference type="NCBI Taxonomy" id="123683"/>
    <lineage>
        <taxon>Eukaryota</taxon>
        <taxon>Metazoa</taxon>
        <taxon>Chordata</taxon>
        <taxon>Craniata</taxon>
        <taxon>Vertebrata</taxon>
        <taxon>Euteleostomi</taxon>
        <taxon>Actinopterygii</taxon>
        <taxon>Neopterygii</taxon>
        <taxon>Teleostei</taxon>
        <taxon>Neoteleostei</taxon>
        <taxon>Acanthomorphata</taxon>
        <taxon>Ovalentaria</taxon>
        <taxon>Atherinomorphae</taxon>
        <taxon>Beloniformes</taxon>
        <taxon>Adrianichthyidae</taxon>
        <taxon>Oryziinae</taxon>
        <taxon>Oryzias</taxon>
    </lineage>
</organism>
<dbReference type="PANTHER" id="PTHR12243:SF48">
    <property type="entry name" value="MADF DOMAIN-CONTAINING PROTEIN"/>
    <property type="match status" value="1"/>
</dbReference>
<dbReference type="Pfam" id="PF10545">
    <property type="entry name" value="MADF_DNA_bdg"/>
    <property type="match status" value="1"/>
</dbReference>
<feature type="compositionally biased region" description="Low complexity" evidence="1">
    <location>
        <begin position="178"/>
        <end position="187"/>
    </location>
</feature>
<dbReference type="PROSITE" id="PS51029">
    <property type="entry name" value="MADF"/>
    <property type="match status" value="1"/>
</dbReference>
<dbReference type="EMBL" id="CM012453">
    <property type="protein sequence ID" value="RVE61295.1"/>
    <property type="molecule type" value="Genomic_DNA"/>
</dbReference>